<sequence>MEVYRPNVVAELETFYGDLLTNFGSYSTIKDHLADLSARMWEGIQDGNNAVFKEISNYHWSHLGKSTENLIVLNLDENDCKKTIANEYGFRRWTEVEHVNRPYNIAFENTVNAMLEGDFSTLKSNISKTKELVNTKSLYGHRATLLHYAATNGVEIWRQKVPMNLPEIVRYLIENGANKKAKMKVYGGEYTAAELLPSSAHPYDAGLMNELKTAFDH</sequence>
<proteinExistence type="predicted"/>
<evidence type="ECO:0000313" key="2">
    <source>
        <dbReference type="Proteomes" id="UP001595191"/>
    </source>
</evidence>
<organism evidence="1 2">
    <name type="scientific">Meishania litoralis</name>
    <dbReference type="NCBI Taxonomy" id="3434685"/>
    <lineage>
        <taxon>Bacteria</taxon>
        <taxon>Pseudomonadati</taxon>
        <taxon>Bacteroidota</taxon>
        <taxon>Flavobacteriia</taxon>
        <taxon>Flavobacteriales</taxon>
        <taxon>Flavobacteriaceae</taxon>
        <taxon>Meishania</taxon>
    </lineage>
</organism>
<protein>
    <submittedName>
        <fullName evidence="1">Uncharacterized protein</fullName>
    </submittedName>
</protein>
<keyword evidence="2" id="KW-1185">Reference proteome</keyword>
<evidence type="ECO:0000313" key="1">
    <source>
        <dbReference type="EMBL" id="MFH6603416.1"/>
    </source>
</evidence>
<dbReference type="EMBL" id="JBHFPV010000001">
    <property type="protein sequence ID" value="MFH6603416.1"/>
    <property type="molecule type" value="Genomic_DNA"/>
</dbReference>
<dbReference type="Proteomes" id="UP001595191">
    <property type="component" value="Unassembled WGS sequence"/>
</dbReference>
<gene>
    <name evidence="1" type="ORF">ACEZ3G_08005</name>
</gene>
<name>A0ACC7LJJ7_9FLAO</name>
<accession>A0ACC7LJJ7</accession>
<reference evidence="1" key="1">
    <citation type="submission" date="2024-09" db="EMBL/GenBank/DDBJ databases">
        <authorList>
            <person name="Liu J."/>
        </authorList>
    </citation>
    <scope>NUCLEOTIDE SEQUENCE</scope>
    <source>
        <strain evidence="1">NBU2967</strain>
    </source>
</reference>
<comment type="caution">
    <text evidence="1">The sequence shown here is derived from an EMBL/GenBank/DDBJ whole genome shotgun (WGS) entry which is preliminary data.</text>
</comment>